<dbReference type="GeneID" id="103362058"/>
<evidence type="ECO:0000256" key="2">
    <source>
        <dbReference type="ARBA" id="ARBA00022525"/>
    </source>
</evidence>
<keyword evidence="4" id="KW-0732">Signal</keyword>
<feature type="repeat" description="TNFR-Cys" evidence="8">
    <location>
        <begin position="123"/>
        <end position="163"/>
    </location>
</feature>
<dbReference type="GO" id="GO:0005576">
    <property type="term" value="C:extracellular region"/>
    <property type="evidence" value="ECO:0007669"/>
    <property type="project" value="UniProtKB-SubCell"/>
</dbReference>
<keyword evidence="7" id="KW-0325">Glycoprotein</keyword>
<dbReference type="Gene3D" id="2.10.50.10">
    <property type="entry name" value="Tumor Necrosis Factor Receptor, subunit A, domain 2"/>
    <property type="match status" value="3"/>
</dbReference>
<dbReference type="PANTHER" id="PTHR23097">
    <property type="entry name" value="TUMOR NECROSIS FACTOR RECEPTOR SUPERFAMILY MEMBER"/>
    <property type="match status" value="1"/>
</dbReference>
<feature type="disulfide bond" evidence="8">
    <location>
        <begin position="145"/>
        <end position="163"/>
    </location>
</feature>
<evidence type="ECO:0000256" key="8">
    <source>
        <dbReference type="PROSITE-ProRule" id="PRU00206"/>
    </source>
</evidence>
<keyword evidence="2" id="KW-0964">Secreted</keyword>
<name>A0A9Y4K247_9TELE</name>
<dbReference type="InterPro" id="IPR048522">
    <property type="entry name" value="Death_3_fish"/>
</dbReference>
<feature type="repeat" description="TNFR-Cys" evidence="8">
    <location>
        <begin position="164"/>
        <end position="202"/>
    </location>
</feature>
<evidence type="ECO:0000256" key="1">
    <source>
        <dbReference type="ARBA" id="ARBA00004613"/>
    </source>
</evidence>
<gene>
    <name evidence="12" type="primary">LOC103362058</name>
</gene>
<feature type="disulfide bond" evidence="8">
    <location>
        <begin position="142"/>
        <end position="155"/>
    </location>
</feature>
<dbReference type="PANTHER" id="PTHR23097:SF116">
    <property type="entry name" value="TUMOR NECROSIS FACTOR RECEPTOR SUPERFAMILY MEMBER 6B"/>
    <property type="match status" value="1"/>
</dbReference>
<evidence type="ECO:0000256" key="3">
    <source>
        <dbReference type="ARBA" id="ARBA00022703"/>
    </source>
</evidence>
<evidence type="ECO:0000256" key="9">
    <source>
        <dbReference type="SAM" id="Phobius"/>
    </source>
</evidence>
<evidence type="ECO:0000256" key="7">
    <source>
        <dbReference type="ARBA" id="ARBA00023180"/>
    </source>
</evidence>
<keyword evidence="3" id="KW-0053">Apoptosis</keyword>
<keyword evidence="9" id="KW-1133">Transmembrane helix</keyword>
<keyword evidence="5" id="KW-0677">Repeat</keyword>
<comment type="subcellular location">
    <subcellularLocation>
        <location evidence="1">Secreted</location>
    </subcellularLocation>
</comment>
<evidence type="ECO:0000256" key="6">
    <source>
        <dbReference type="ARBA" id="ARBA00023157"/>
    </source>
</evidence>
<dbReference type="GO" id="GO:0006915">
    <property type="term" value="P:apoptotic process"/>
    <property type="evidence" value="ECO:0007669"/>
    <property type="project" value="UniProtKB-KW"/>
</dbReference>
<evidence type="ECO:0000259" key="10">
    <source>
        <dbReference type="PROSITE" id="PS50050"/>
    </source>
</evidence>
<dbReference type="InterPro" id="IPR001368">
    <property type="entry name" value="TNFR/NGFR_Cys_rich_reg"/>
</dbReference>
<reference evidence="12" key="1">
    <citation type="submission" date="2025-08" db="UniProtKB">
        <authorList>
            <consortium name="RefSeq"/>
        </authorList>
    </citation>
    <scope>IDENTIFICATION</scope>
</reference>
<evidence type="ECO:0000313" key="12">
    <source>
        <dbReference type="RefSeq" id="XP_008286535.1"/>
    </source>
</evidence>
<dbReference type="Pfam" id="PF00020">
    <property type="entry name" value="TNFR_c6"/>
    <property type="match status" value="2"/>
</dbReference>
<keyword evidence="9" id="KW-0472">Membrane</keyword>
<feature type="domain" description="TNFR-Cys" evidence="10">
    <location>
        <begin position="164"/>
        <end position="202"/>
    </location>
</feature>
<dbReference type="Pfam" id="PF21733">
    <property type="entry name" value="Death_3"/>
    <property type="match status" value="1"/>
</dbReference>
<protein>
    <submittedName>
        <fullName evidence="12">Tumor necrosis factor receptor superfamily member 6B-like isoform X1</fullName>
    </submittedName>
</protein>
<evidence type="ECO:0000313" key="11">
    <source>
        <dbReference type="Proteomes" id="UP000694891"/>
    </source>
</evidence>
<feature type="disulfide bond" evidence="8">
    <location>
        <begin position="124"/>
        <end position="139"/>
    </location>
</feature>
<dbReference type="Proteomes" id="UP000694891">
    <property type="component" value="Unplaced"/>
</dbReference>
<dbReference type="InterPro" id="IPR052459">
    <property type="entry name" value="TNFRSF_decoy_receptor"/>
</dbReference>
<accession>A0A9Y4K247</accession>
<evidence type="ECO:0000256" key="5">
    <source>
        <dbReference type="ARBA" id="ARBA00022737"/>
    </source>
</evidence>
<feature type="disulfide bond" evidence="8">
    <location>
        <begin position="184"/>
        <end position="202"/>
    </location>
</feature>
<comment type="caution">
    <text evidence="8">Lacks conserved residue(s) required for the propagation of feature annotation.</text>
</comment>
<feature type="domain" description="TNFR-Cys" evidence="10">
    <location>
        <begin position="123"/>
        <end position="163"/>
    </location>
</feature>
<keyword evidence="9" id="KW-0812">Transmembrane</keyword>
<organism evidence="11 12">
    <name type="scientific">Stegastes partitus</name>
    <name type="common">bicolor damselfish</name>
    <dbReference type="NCBI Taxonomy" id="144197"/>
    <lineage>
        <taxon>Eukaryota</taxon>
        <taxon>Metazoa</taxon>
        <taxon>Chordata</taxon>
        <taxon>Craniata</taxon>
        <taxon>Vertebrata</taxon>
        <taxon>Euteleostomi</taxon>
        <taxon>Actinopterygii</taxon>
        <taxon>Neopterygii</taxon>
        <taxon>Teleostei</taxon>
        <taxon>Neoteleostei</taxon>
        <taxon>Acanthomorphata</taxon>
        <taxon>Ovalentaria</taxon>
        <taxon>Pomacentridae</taxon>
        <taxon>Stegastes</taxon>
    </lineage>
</organism>
<proteinExistence type="predicted"/>
<keyword evidence="6 8" id="KW-1015">Disulfide bond</keyword>
<sequence length="359" mass="39965">MLIWRGIMEHSPKLKGIFNNNCKNWKSRFLNMFCCSSILRAPFLYSFFFPCVTLFLCFQMLSSCMRSAVLGLLLSLSVSVASPPKTFDHQDPITGKPVTCDRCPPGTYLSARCSSTQRSQCAPCPSGSFTELWNHISKCLRCGVCGHNMIEKTACTANTDCQCECKPGYFFKEDYEMCVRHSECPAGQGVESKGTANANTVCHVCSNNTYSDVSSAHLNCTQHQTCSDAELLKGSTWHNSVCATCSELKDGGEYLKEILAPFFVHHKMNIKRLRRVVHRLPSEDGKRQPGTSELNLSELRDRINTWAATATPKQIRELPGILENTGASGVGERLQNKLQRIDTNLKEQCSLGNEVHVVL</sequence>
<feature type="transmembrane region" description="Helical" evidence="9">
    <location>
        <begin position="42"/>
        <end position="61"/>
    </location>
</feature>
<dbReference type="SUPFAM" id="SSF57586">
    <property type="entry name" value="TNF receptor-like"/>
    <property type="match status" value="2"/>
</dbReference>
<dbReference type="PROSITE" id="PS50050">
    <property type="entry name" value="TNFR_NGFR_2"/>
    <property type="match status" value="2"/>
</dbReference>
<dbReference type="RefSeq" id="XP_008286535.1">
    <property type="nucleotide sequence ID" value="XM_008288313.1"/>
</dbReference>
<evidence type="ECO:0000256" key="4">
    <source>
        <dbReference type="ARBA" id="ARBA00022729"/>
    </source>
</evidence>
<dbReference type="SMART" id="SM00208">
    <property type="entry name" value="TNFR"/>
    <property type="match status" value="4"/>
</dbReference>
<dbReference type="AlphaFoldDB" id="A0A9Y4K247"/>
<keyword evidence="11" id="KW-1185">Reference proteome</keyword>